<evidence type="ECO:0000313" key="3">
    <source>
        <dbReference type="Proteomes" id="UP000026915"/>
    </source>
</evidence>
<sequence length="78" mass="8513">MLKLPFFLYTFFIIFFCFQANRWPSGSATPVAPTLMLSRGVGVRISPSSWEARPLPRMLPQGAQISLLEGGAGGGVLR</sequence>
<keyword evidence="1" id="KW-0732">Signal</keyword>
<name>A0A061FH04_THECC</name>
<proteinExistence type="predicted"/>
<organism evidence="2 3">
    <name type="scientific">Theobroma cacao</name>
    <name type="common">Cacao</name>
    <name type="synonym">Cocoa</name>
    <dbReference type="NCBI Taxonomy" id="3641"/>
    <lineage>
        <taxon>Eukaryota</taxon>
        <taxon>Viridiplantae</taxon>
        <taxon>Streptophyta</taxon>
        <taxon>Embryophyta</taxon>
        <taxon>Tracheophyta</taxon>
        <taxon>Spermatophyta</taxon>
        <taxon>Magnoliopsida</taxon>
        <taxon>eudicotyledons</taxon>
        <taxon>Gunneridae</taxon>
        <taxon>Pentapetalae</taxon>
        <taxon>rosids</taxon>
        <taxon>malvids</taxon>
        <taxon>Malvales</taxon>
        <taxon>Malvaceae</taxon>
        <taxon>Byttnerioideae</taxon>
        <taxon>Theobroma</taxon>
    </lineage>
</organism>
<dbReference type="Proteomes" id="UP000026915">
    <property type="component" value="Chromosome 8"/>
</dbReference>
<dbReference type="EMBL" id="CM001886">
    <property type="protein sequence ID" value="EOY16153.1"/>
    <property type="molecule type" value="Genomic_DNA"/>
</dbReference>
<gene>
    <name evidence="2" type="ORF">TCM_035009</name>
</gene>
<reference evidence="2 3" key="1">
    <citation type="journal article" date="2013" name="Genome Biol.">
        <title>The genome sequence of the most widely cultivated cacao type and its use to identify candidate genes regulating pod color.</title>
        <authorList>
            <person name="Motamayor J.C."/>
            <person name="Mockaitis K."/>
            <person name="Schmutz J."/>
            <person name="Haiminen N."/>
            <person name="Iii D.L."/>
            <person name="Cornejo O."/>
            <person name="Findley S.D."/>
            <person name="Zheng P."/>
            <person name="Utro F."/>
            <person name="Royaert S."/>
            <person name="Saski C."/>
            <person name="Jenkins J."/>
            <person name="Podicheti R."/>
            <person name="Zhao M."/>
            <person name="Scheffler B.E."/>
            <person name="Stack J.C."/>
            <person name="Feltus F.A."/>
            <person name="Mustiga G.M."/>
            <person name="Amores F."/>
            <person name="Phillips W."/>
            <person name="Marelli J.P."/>
            <person name="May G.D."/>
            <person name="Shapiro H."/>
            <person name="Ma J."/>
            <person name="Bustamante C.D."/>
            <person name="Schnell R.J."/>
            <person name="Main D."/>
            <person name="Gilbert D."/>
            <person name="Parida L."/>
            <person name="Kuhn D.N."/>
        </authorList>
    </citation>
    <scope>NUCLEOTIDE SEQUENCE [LARGE SCALE GENOMIC DNA]</scope>
    <source>
        <strain evidence="3">cv. Matina 1-6</strain>
    </source>
</reference>
<evidence type="ECO:0000256" key="1">
    <source>
        <dbReference type="SAM" id="SignalP"/>
    </source>
</evidence>
<dbReference type="InParanoid" id="A0A061FH04"/>
<evidence type="ECO:0000313" key="2">
    <source>
        <dbReference type="EMBL" id="EOY16153.1"/>
    </source>
</evidence>
<evidence type="ECO:0008006" key="4">
    <source>
        <dbReference type="Google" id="ProtNLM"/>
    </source>
</evidence>
<feature type="chain" id="PRO_5001598343" description="Secreted protein" evidence="1">
    <location>
        <begin position="29"/>
        <end position="78"/>
    </location>
</feature>
<dbReference type="Gramene" id="EOY16153">
    <property type="protein sequence ID" value="EOY16153"/>
    <property type="gene ID" value="TCM_035009"/>
</dbReference>
<keyword evidence="3" id="KW-1185">Reference proteome</keyword>
<feature type="signal peptide" evidence="1">
    <location>
        <begin position="1"/>
        <end position="28"/>
    </location>
</feature>
<protein>
    <recommendedName>
        <fullName evidence="4">Secreted protein</fullName>
    </recommendedName>
</protein>
<accession>A0A061FH04</accession>
<dbReference type="AlphaFoldDB" id="A0A061FH04"/>
<dbReference type="HOGENOM" id="CLU_2626961_0_0_1"/>